<dbReference type="InterPro" id="IPR000277">
    <property type="entry name" value="Cys/Met-Metab_PyrdxlP-dep_enz"/>
</dbReference>
<comment type="similarity">
    <text evidence="4">Belongs to the trans-sulfuration enzymes family.</text>
</comment>
<dbReference type="GO" id="GO:0016846">
    <property type="term" value="F:carbon-sulfur lyase activity"/>
    <property type="evidence" value="ECO:0007669"/>
    <property type="project" value="TreeGrafter"/>
</dbReference>
<organism evidence="5">
    <name type="scientific">Deinococcus sonorensis KR-87</name>
    <dbReference type="NCBI Taxonomy" id="694439"/>
    <lineage>
        <taxon>Bacteria</taxon>
        <taxon>Thermotogati</taxon>
        <taxon>Deinococcota</taxon>
        <taxon>Deinococci</taxon>
        <taxon>Deinococcales</taxon>
        <taxon>Deinococcaceae</taxon>
        <taxon>Deinococcus</taxon>
    </lineage>
</organism>
<proteinExistence type="inferred from homology"/>
<sequence length="392" mass="42193">MSNANLPQSITTVAARAGEQSVPSVNQPLVEPIYQSTVYSFPDLEALEASMAGQEGGYFYYRNGTPNAQSLERAVAQLERTEAAACGASGMAAISAAFLSVLKSGDHVVTDERVYGVSYALLRDELPRLGIEVSFVDALDLEAVAAAFRPTTRLLHVESLTNPLLTVVDVPALARLAHERGALLSVDNTFASPAMFRPAEHGADLITHSVSKYLSGHSTAFGGVVAGRADLVAAARLKLIRLGGTISAFDAWMTMQGLKTLGLRMRAHSGNAQAVADVLQNHPRVRRVYHPGLESHPQFKLAQELYPDGFGGMMSLEVEDASQFVRRLAGRIPLAPSLADVVSTLSHPWSTSHRALPEADRRRLDITPELLRFSVGIEDISDLLTDLESALE</sequence>
<accession>A0AAU7U8Y4</accession>
<dbReference type="Gene3D" id="3.90.1150.10">
    <property type="entry name" value="Aspartate Aminotransferase, domain 1"/>
    <property type="match status" value="1"/>
</dbReference>
<name>A0AAU7U8Y4_9DEIO</name>
<evidence type="ECO:0000256" key="2">
    <source>
        <dbReference type="ARBA" id="ARBA00022898"/>
    </source>
</evidence>
<evidence type="ECO:0000256" key="1">
    <source>
        <dbReference type="ARBA" id="ARBA00001933"/>
    </source>
</evidence>
<dbReference type="PANTHER" id="PTHR11808:SF80">
    <property type="entry name" value="CYSTATHIONINE GAMMA-LYASE"/>
    <property type="match status" value="1"/>
</dbReference>
<protein>
    <submittedName>
        <fullName evidence="5">Aminotransferase class I/II-fold pyridoxal phosphate-dependent enzyme</fullName>
    </submittedName>
</protein>
<comment type="cofactor">
    <cofactor evidence="1 4">
        <name>pyridoxal 5'-phosphate</name>
        <dbReference type="ChEBI" id="CHEBI:597326"/>
    </cofactor>
</comment>
<dbReference type="PIRSF" id="PIRSF001434">
    <property type="entry name" value="CGS"/>
    <property type="match status" value="1"/>
</dbReference>
<keyword evidence="2 3" id="KW-0663">Pyridoxal phosphate</keyword>
<dbReference type="SUPFAM" id="SSF53383">
    <property type="entry name" value="PLP-dependent transferases"/>
    <property type="match status" value="1"/>
</dbReference>
<evidence type="ECO:0000256" key="4">
    <source>
        <dbReference type="RuleBase" id="RU362118"/>
    </source>
</evidence>
<dbReference type="Pfam" id="PF01053">
    <property type="entry name" value="Cys_Met_Meta_PP"/>
    <property type="match status" value="1"/>
</dbReference>
<dbReference type="GO" id="GO:0030170">
    <property type="term" value="F:pyridoxal phosphate binding"/>
    <property type="evidence" value="ECO:0007669"/>
    <property type="project" value="InterPro"/>
</dbReference>
<reference evidence="5" key="1">
    <citation type="submission" date="2024-06" db="EMBL/GenBank/DDBJ databases">
        <title>Draft Genome Sequence of Deinococcus sonorensis Type Strain KR-87, a Biofilm Producing Representative of the Genus Deinococcus.</title>
        <authorList>
            <person name="Boren L.S."/>
            <person name="Grosso R.A."/>
            <person name="Hugenberg-Cox A.N."/>
            <person name="Hill J.T.E."/>
            <person name="Albert C.M."/>
            <person name="Tuohy J.M."/>
        </authorList>
    </citation>
    <scope>NUCLEOTIDE SEQUENCE</scope>
    <source>
        <strain evidence="5">KR-87</strain>
    </source>
</reference>
<dbReference type="Gene3D" id="3.40.640.10">
    <property type="entry name" value="Type I PLP-dependent aspartate aminotransferase-like (Major domain)"/>
    <property type="match status" value="1"/>
</dbReference>
<dbReference type="CDD" id="cd00614">
    <property type="entry name" value="CGS_like"/>
    <property type="match status" value="1"/>
</dbReference>
<dbReference type="GO" id="GO:0005737">
    <property type="term" value="C:cytoplasm"/>
    <property type="evidence" value="ECO:0007669"/>
    <property type="project" value="TreeGrafter"/>
</dbReference>
<dbReference type="AlphaFoldDB" id="A0AAU7U8Y4"/>
<gene>
    <name evidence="5" type="ORF">ABOD76_15480</name>
</gene>
<evidence type="ECO:0000256" key="3">
    <source>
        <dbReference type="PIRSR" id="PIRSR001434-2"/>
    </source>
</evidence>
<dbReference type="InterPro" id="IPR015424">
    <property type="entry name" value="PyrdxlP-dep_Trfase"/>
</dbReference>
<dbReference type="PANTHER" id="PTHR11808">
    <property type="entry name" value="TRANS-SULFURATION ENZYME FAMILY MEMBER"/>
    <property type="match status" value="1"/>
</dbReference>
<dbReference type="FunFam" id="3.40.640.10:FF:000046">
    <property type="entry name" value="Cystathionine gamma-lyase"/>
    <property type="match status" value="1"/>
</dbReference>
<dbReference type="InterPro" id="IPR015421">
    <property type="entry name" value="PyrdxlP-dep_Trfase_major"/>
</dbReference>
<keyword evidence="5" id="KW-0808">Transferase</keyword>
<dbReference type="KEGG" id="dsc:ABOD76_15480"/>
<evidence type="ECO:0000313" key="5">
    <source>
        <dbReference type="EMBL" id="XBV84830.1"/>
    </source>
</evidence>
<dbReference type="RefSeq" id="WP_350242867.1">
    <property type="nucleotide sequence ID" value="NZ_CP158299.1"/>
</dbReference>
<dbReference type="GO" id="GO:0019346">
    <property type="term" value="P:transsulfuration"/>
    <property type="evidence" value="ECO:0007669"/>
    <property type="project" value="InterPro"/>
</dbReference>
<dbReference type="GO" id="GO:0008483">
    <property type="term" value="F:transaminase activity"/>
    <property type="evidence" value="ECO:0007669"/>
    <property type="project" value="UniProtKB-KW"/>
</dbReference>
<dbReference type="InterPro" id="IPR015422">
    <property type="entry name" value="PyrdxlP-dep_Trfase_small"/>
</dbReference>
<dbReference type="EMBL" id="CP158299">
    <property type="protein sequence ID" value="XBV84830.1"/>
    <property type="molecule type" value="Genomic_DNA"/>
</dbReference>
<feature type="modified residue" description="N6-(pyridoxal phosphate)lysine" evidence="3">
    <location>
        <position position="212"/>
    </location>
</feature>
<keyword evidence="5" id="KW-0032">Aminotransferase</keyword>